<evidence type="ECO:0000313" key="2">
    <source>
        <dbReference type="EMBL" id="PAV92739.1"/>
    </source>
</evidence>
<keyword evidence="3" id="KW-1185">Reference proteome</keyword>
<dbReference type="EMBL" id="LIAE01006050">
    <property type="protein sequence ID" value="PAV92739.1"/>
    <property type="molecule type" value="Genomic_DNA"/>
</dbReference>
<dbReference type="Proteomes" id="UP000218231">
    <property type="component" value="Unassembled WGS sequence"/>
</dbReference>
<comment type="caution">
    <text evidence="2">The sequence shown here is derived from an EMBL/GenBank/DDBJ whole genome shotgun (WGS) entry which is preliminary data.</text>
</comment>
<feature type="compositionally biased region" description="Basic and acidic residues" evidence="1">
    <location>
        <begin position="482"/>
        <end position="491"/>
    </location>
</feature>
<proteinExistence type="predicted"/>
<accession>A0A2A2M2S4</accession>
<gene>
    <name evidence="2" type="ORF">WR25_05610</name>
</gene>
<feature type="region of interest" description="Disordered" evidence="1">
    <location>
        <begin position="471"/>
        <end position="553"/>
    </location>
</feature>
<protein>
    <submittedName>
        <fullName evidence="2">Uncharacterized protein</fullName>
    </submittedName>
</protein>
<evidence type="ECO:0000256" key="1">
    <source>
        <dbReference type="SAM" id="MobiDB-lite"/>
    </source>
</evidence>
<sequence length="609" mass="67166">MIAAGLSRDGRPEQAKGQGSGLGVRRHRDDACGGQRGQGLGVDAGHSLQNRGGVLAQHRWRRIVGHWRIGQFDRAADRFEVGVARMRDGDAHGARRDLRFVERLRDAVDRADRHTAGMDARDPRIGGVGQEMGGEPFDDRFPIRDAIGVAGEARIAGQIGQADRLAQRDELRIIAAGDHEIAVRGAEDLIGHDIGVSVAISAGCLAGGQVILALVAQHRDLHVEQRHIDMLAEACRRAVQQRGLDRDDRIEAGHQVRYRDADLLRAAAWQIVALAGDAHQPAERLNDEVIARLGGARPGLAEAGDRTIDQAGVQRAQAGMVEAVFRQRPRLVILDQHIALRHHRADQRLSFCGGDVDRDRLFAAVGRLEIRGFACRRAIGVRHPGRSPLARIIPAAGMFDLDDLRAQIRQRLRAPWPRQHAAHVEHSQSRQRTHVAILSRPSVGSMPAVYRGSASDRASCCKGLQRTHGEQMPQQCRRGHRQRAERGDAHHRANLRGAPGLGTDRPQNGEQHDRHHWHDHDGQVARCQRGDHYRQDRARGKGGGGENRGLHGARSAVVGKAQFVTAMRAQRVMRHHLFGDRLCQRGRDAAADVDGGEFPCRHVRYRLAS</sequence>
<evidence type="ECO:0000313" key="3">
    <source>
        <dbReference type="Proteomes" id="UP000218231"/>
    </source>
</evidence>
<organism evidence="2 3">
    <name type="scientific">Diploscapter pachys</name>
    <dbReference type="NCBI Taxonomy" id="2018661"/>
    <lineage>
        <taxon>Eukaryota</taxon>
        <taxon>Metazoa</taxon>
        <taxon>Ecdysozoa</taxon>
        <taxon>Nematoda</taxon>
        <taxon>Chromadorea</taxon>
        <taxon>Rhabditida</taxon>
        <taxon>Rhabditina</taxon>
        <taxon>Rhabditomorpha</taxon>
        <taxon>Rhabditoidea</taxon>
        <taxon>Rhabditidae</taxon>
        <taxon>Diploscapter</taxon>
    </lineage>
</organism>
<feature type="compositionally biased region" description="Basic and acidic residues" evidence="1">
    <location>
        <begin position="510"/>
        <end position="539"/>
    </location>
</feature>
<name>A0A2A2M2S4_9BILA</name>
<feature type="region of interest" description="Disordered" evidence="1">
    <location>
        <begin position="1"/>
        <end position="38"/>
    </location>
</feature>
<reference evidence="2 3" key="1">
    <citation type="journal article" date="2017" name="Curr. Biol.">
        <title>Genome architecture and evolution of a unichromosomal asexual nematode.</title>
        <authorList>
            <person name="Fradin H."/>
            <person name="Zegar C."/>
            <person name="Gutwein M."/>
            <person name="Lucas J."/>
            <person name="Kovtun M."/>
            <person name="Corcoran D."/>
            <person name="Baugh L.R."/>
            <person name="Kiontke K."/>
            <person name="Gunsalus K."/>
            <person name="Fitch D.H."/>
            <person name="Piano F."/>
        </authorList>
    </citation>
    <scope>NUCLEOTIDE SEQUENCE [LARGE SCALE GENOMIC DNA]</scope>
    <source>
        <strain evidence="2">PF1309</strain>
    </source>
</reference>
<dbReference type="AlphaFoldDB" id="A0A2A2M2S4"/>